<name>A0ABD3UI12_9LAMI</name>
<evidence type="ECO:0000313" key="1">
    <source>
        <dbReference type="EMBL" id="KAL3849107.1"/>
    </source>
</evidence>
<comment type="caution">
    <text evidence="1">The sequence shown here is derived from an EMBL/GenBank/DDBJ whole genome shotgun (WGS) entry which is preliminary data.</text>
</comment>
<gene>
    <name evidence="1" type="ORF">ACJIZ3_010989</name>
</gene>
<dbReference type="EMBL" id="JBJXBP010000001">
    <property type="protein sequence ID" value="KAL3849107.1"/>
    <property type="molecule type" value="Genomic_DNA"/>
</dbReference>
<proteinExistence type="predicted"/>
<protein>
    <submittedName>
        <fullName evidence="1">Uncharacterized protein</fullName>
    </submittedName>
</protein>
<reference evidence="1 2" key="1">
    <citation type="submission" date="2024-12" db="EMBL/GenBank/DDBJ databases">
        <title>The unique morphological basis and parallel evolutionary history of personate flowers in Penstemon.</title>
        <authorList>
            <person name="Depatie T.H."/>
            <person name="Wessinger C.A."/>
        </authorList>
    </citation>
    <scope>NUCLEOTIDE SEQUENCE [LARGE SCALE GENOMIC DNA]</scope>
    <source>
        <strain evidence="1">WTNN_2</strain>
        <tissue evidence="1">Leaf</tissue>
    </source>
</reference>
<accession>A0ABD3UI12</accession>
<dbReference type="PANTHER" id="PTHR33132">
    <property type="entry name" value="OSJNBB0118P14.9 PROTEIN"/>
    <property type="match status" value="1"/>
</dbReference>
<dbReference type="Proteomes" id="UP001634393">
    <property type="component" value="Unassembled WGS sequence"/>
</dbReference>
<evidence type="ECO:0000313" key="2">
    <source>
        <dbReference type="Proteomes" id="UP001634393"/>
    </source>
</evidence>
<dbReference type="PANTHER" id="PTHR33132:SF135">
    <property type="entry name" value="OS02G0799700 PROTEIN"/>
    <property type="match status" value="1"/>
</dbReference>
<sequence>MAEHESKTSQVNEKPKILIQELYLDTMKAPSRLSSSIPSTPTGLRKAASVRQNCLCSPTTHAGSFRCRYHRNNSSGLRRNSMSVGAKLSDLAGKSNEICDTLHTQLISGNNQG</sequence>
<organism evidence="1 2">
    <name type="scientific">Penstemon smallii</name>
    <dbReference type="NCBI Taxonomy" id="265156"/>
    <lineage>
        <taxon>Eukaryota</taxon>
        <taxon>Viridiplantae</taxon>
        <taxon>Streptophyta</taxon>
        <taxon>Embryophyta</taxon>
        <taxon>Tracheophyta</taxon>
        <taxon>Spermatophyta</taxon>
        <taxon>Magnoliopsida</taxon>
        <taxon>eudicotyledons</taxon>
        <taxon>Gunneridae</taxon>
        <taxon>Pentapetalae</taxon>
        <taxon>asterids</taxon>
        <taxon>lamiids</taxon>
        <taxon>Lamiales</taxon>
        <taxon>Plantaginaceae</taxon>
        <taxon>Cheloneae</taxon>
        <taxon>Penstemon</taxon>
    </lineage>
</organism>
<keyword evidence="2" id="KW-1185">Reference proteome</keyword>
<dbReference type="AlphaFoldDB" id="A0ABD3UI12"/>